<evidence type="ECO:0000313" key="2">
    <source>
        <dbReference type="EMBL" id="KPQ34839.1"/>
    </source>
</evidence>
<evidence type="ECO:0008006" key="4">
    <source>
        <dbReference type="Google" id="ProtNLM"/>
    </source>
</evidence>
<feature type="chain" id="PRO_5006147222" description="Periplasmic immunogenic protein" evidence="1">
    <location>
        <begin position="37"/>
        <end position="257"/>
    </location>
</feature>
<dbReference type="Gene3D" id="3.30.70.2970">
    <property type="entry name" value="Protein of unknown function (DUF541), domain 2"/>
    <property type="match status" value="1"/>
</dbReference>
<dbReference type="STRING" id="1666911.HLUCCA11_12930"/>
<evidence type="ECO:0000256" key="1">
    <source>
        <dbReference type="SAM" id="SignalP"/>
    </source>
</evidence>
<reference evidence="2 3" key="1">
    <citation type="submission" date="2015-09" db="EMBL/GenBank/DDBJ databases">
        <title>Identification and resolution of microdiversity through metagenomic sequencing of parallel consortia.</title>
        <authorList>
            <person name="Nelson W.C."/>
            <person name="Romine M.F."/>
            <person name="Lindemann S.R."/>
        </authorList>
    </citation>
    <scope>NUCLEOTIDE SEQUENCE [LARGE SCALE GENOMIC DNA]</scope>
    <source>
        <strain evidence="2">Ana</strain>
    </source>
</reference>
<dbReference type="PANTHER" id="PTHR34387:SF1">
    <property type="entry name" value="PERIPLASMIC IMMUNOGENIC PROTEIN"/>
    <property type="match status" value="1"/>
</dbReference>
<protein>
    <recommendedName>
        <fullName evidence="4">Periplasmic immunogenic protein</fullName>
    </recommendedName>
</protein>
<dbReference type="InterPro" id="IPR052022">
    <property type="entry name" value="26kDa_periplasmic_antigen"/>
</dbReference>
<organism evidence="2 3">
    <name type="scientific">Phormidesmis priestleyi Ana</name>
    <dbReference type="NCBI Taxonomy" id="1666911"/>
    <lineage>
        <taxon>Bacteria</taxon>
        <taxon>Bacillati</taxon>
        <taxon>Cyanobacteriota</taxon>
        <taxon>Cyanophyceae</taxon>
        <taxon>Leptolyngbyales</taxon>
        <taxon>Leptolyngbyaceae</taxon>
        <taxon>Phormidesmis</taxon>
    </lineage>
</organism>
<accession>A0A0P7ZJJ7</accession>
<dbReference type="EMBL" id="LJZR01000016">
    <property type="protein sequence ID" value="KPQ34839.1"/>
    <property type="molecule type" value="Genomic_DNA"/>
</dbReference>
<keyword evidence="1" id="KW-0732">Signal</keyword>
<name>A0A0P7ZJJ7_9CYAN</name>
<feature type="signal peptide" evidence="1">
    <location>
        <begin position="1"/>
        <end position="36"/>
    </location>
</feature>
<dbReference type="Proteomes" id="UP000050465">
    <property type="component" value="Unassembled WGS sequence"/>
</dbReference>
<sequence>MLKLMSDRYITGSRCFGMVLAAMAASYGLSASPAIAQPLPSRSLKQISQPMENTLRVTGQGSESIPTTLTQVTLGVLVEAATAQAAQQQAAQQSTAVIEALQSQTVERLETTGISLSPRYEYTDDRQILRGYQATNSISFKAPTAQAGDIIDKAVNAGATQIDGISFVAEDATIETARQSALSAAVEDAQQQANTVLAALGLSSQSVVNIEIGPVNEPPPQYGMRSADAANFAEAASTPILGQTQTISAQVTLTIKY</sequence>
<evidence type="ECO:0000313" key="3">
    <source>
        <dbReference type="Proteomes" id="UP000050465"/>
    </source>
</evidence>
<dbReference type="GO" id="GO:0006974">
    <property type="term" value="P:DNA damage response"/>
    <property type="evidence" value="ECO:0007669"/>
    <property type="project" value="TreeGrafter"/>
</dbReference>
<dbReference type="InterPro" id="IPR007497">
    <property type="entry name" value="SIMPL/DUF541"/>
</dbReference>
<dbReference type="Gene3D" id="3.30.110.170">
    <property type="entry name" value="Protein of unknown function (DUF541), domain 1"/>
    <property type="match status" value="1"/>
</dbReference>
<comment type="caution">
    <text evidence="2">The sequence shown here is derived from an EMBL/GenBank/DDBJ whole genome shotgun (WGS) entry which is preliminary data.</text>
</comment>
<dbReference type="PANTHER" id="PTHR34387">
    <property type="entry name" value="SLR1258 PROTEIN"/>
    <property type="match status" value="1"/>
</dbReference>
<proteinExistence type="predicted"/>
<dbReference type="Pfam" id="PF04402">
    <property type="entry name" value="SIMPL"/>
    <property type="match status" value="1"/>
</dbReference>
<gene>
    <name evidence="2" type="ORF">HLUCCA11_12930</name>
</gene>
<dbReference type="AlphaFoldDB" id="A0A0P7ZJJ7"/>